<keyword evidence="2 5" id="KW-0728">SH3 domain</keyword>
<feature type="region of interest" description="Disordered" evidence="6">
    <location>
        <begin position="357"/>
        <end position="419"/>
    </location>
</feature>
<feature type="compositionally biased region" description="Polar residues" evidence="6">
    <location>
        <begin position="1731"/>
        <end position="1757"/>
    </location>
</feature>
<dbReference type="CTD" id="36084"/>
<dbReference type="Pfam" id="PF00018">
    <property type="entry name" value="SH3_1"/>
    <property type="match status" value="1"/>
</dbReference>
<evidence type="ECO:0000259" key="8">
    <source>
        <dbReference type="PROSITE" id="PS50831"/>
    </source>
</evidence>
<feature type="domain" description="SH3" evidence="7">
    <location>
        <begin position="2176"/>
        <end position="2235"/>
    </location>
</feature>
<feature type="compositionally biased region" description="Low complexity" evidence="6">
    <location>
        <begin position="854"/>
        <end position="863"/>
    </location>
</feature>
<feature type="compositionally biased region" description="Polar residues" evidence="6">
    <location>
        <begin position="17"/>
        <end position="41"/>
    </location>
</feature>
<feature type="compositionally biased region" description="Basic and acidic residues" evidence="6">
    <location>
        <begin position="2071"/>
        <end position="2082"/>
    </location>
</feature>
<dbReference type="OrthoDB" id="19092at2759"/>
<comment type="subcellular location">
    <subcellularLocation>
        <location evidence="1">Cell junction</location>
    </subcellularLocation>
</comment>
<feature type="domain" description="SH3" evidence="7">
    <location>
        <begin position="2389"/>
        <end position="2448"/>
    </location>
</feature>
<dbReference type="GeneID" id="105268097"/>
<dbReference type="PANTHER" id="PTHR14167">
    <property type="entry name" value="SH3 DOMAIN-CONTAINING"/>
    <property type="match status" value="1"/>
</dbReference>
<dbReference type="SMART" id="SM00326">
    <property type="entry name" value="SH3"/>
    <property type="match status" value="3"/>
</dbReference>
<evidence type="ECO:0000256" key="4">
    <source>
        <dbReference type="ARBA" id="ARBA00022949"/>
    </source>
</evidence>
<dbReference type="InterPro" id="IPR001452">
    <property type="entry name" value="SH3_domain"/>
</dbReference>
<evidence type="ECO:0000256" key="2">
    <source>
        <dbReference type="ARBA" id="ARBA00022443"/>
    </source>
</evidence>
<feature type="compositionally biased region" description="Polar residues" evidence="6">
    <location>
        <begin position="1377"/>
        <end position="1399"/>
    </location>
</feature>
<feature type="compositionally biased region" description="Basic and acidic residues" evidence="6">
    <location>
        <begin position="1400"/>
        <end position="1409"/>
    </location>
</feature>
<dbReference type="Pfam" id="PF07653">
    <property type="entry name" value="SH3_2"/>
    <property type="match status" value="1"/>
</dbReference>
<dbReference type="PROSITE" id="PS50002">
    <property type="entry name" value="SH3"/>
    <property type="match status" value="3"/>
</dbReference>
<dbReference type="CDD" id="cd11781">
    <property type="entry name" value="SH3_Sorbs_1"/>
    <property type="match status" value="1"/>
</dbReference>
<protein>
    <submittedName>
        <fullName evidence="10">Uncharacterized protein CAP isoform X1</fullName>
    </submittedName>
</protein>
<reference evidence="10" key="1">
    <citation type="submission" date="2025-08" db="UniProtKB">
        <authorList>
            <consortium name="RefSeq"/>
        </authorList>
    </citation>
    <scope>IDENTIFICATION</scope>
    <source>
        <strain evidence="10">USDA-PBARC FA_bdor</strain>
        <tissue evidence="10">Whole organism</tissue>
    </source>
</reference>
<dbReference type="InterPro" id="IPR050384">
    <property type="entry name" value="Endophilin_SH3RF"/>
</dbReference>
<evidence type="ECO:0000256" key="6">
    <source>
        <dbReference type="SAM" id="MobiDB-lite"/>
    </source>
</evidence>
<feature type="compositionally biased region" description="Basic residues" evidence="6">
    <location>
        <begin position="1"/>
        <end position="16"/>
    </location>
</feature>
<dbReference type="RefSeq" id="XP_011305682.1">
    <property type="nucleotide sequence ID" value="XM_011307380.1"/>
</dbReference>
<feature type="region of interest" description="Disordered" evidence="6">
    <location>
        <begin position="1892"/>
        <end position="1940"/>
    </location>
</feature>
<dbReference type="InterPro" id="IPR003127">
    <property type="entry name" value="SoHo_dom"/>
</dbReference>
<keyword evidence="9" id="KW-1185">Reference proteome</keyword>
<feature type="region of interest" description="Disordered" evidence="6">
    <location>
        <begin position="1638"/>
        <end position="1765"/>
    </location>
</feature>
<dbReference type="CDD" id="cd11780">
    <property type="entry name" value="SH3_Sorbs_3"/>
    <property type="match status" value="1"/>
</dbReference>
<feature type="domain" description="SoHo" evidence="8">
    <location>
        <begin position="1830"/>
        <end position="1894"/>
    </location>
</feature>
<feature type="region of interest" description="Disordered" evidence="6">
    <location>
        <begin position="179"/>
        <end position="251"/>
    </location>
</feature>
<dbReference type="PROSITE" id="PS50831">
    <property type="entry name" value="SOHO"/>
    <property type="match status" value="1"/>
</dbReference>
<feature type="compositionally biased region" description="Basic and acidic residues" evidence="6">
    <location>
        <begin position="233"/>
        <end position="248"/>
    </location>
</feature>
<dbReference type="Pfam" id="PF14604">
    <property type="entry name" value="SH3_9"/>
    <property type="match status" value="1"/>
</dbReference>
<evidence type="ECO:0000256" key="3">
    <source>
        <dbReference type="ARBA" id="ARBA00022737"/>
    </source>
</evidence>
<feature type="compositionally biased region" description="Polar residues" evidence="6">
    <location>
        <begin position="1699"/>
        <end position="1716"/>
    </location>
</feature>
<feature type="region of interest" description="Disordered" evidence="6">
    <location>
        <begin position="1376"/>
        <end position="1438"/>
    </location>
</feature>
<keyword evidence="4" id="KW-0965">Cell junction</keyword>
<dbReference type="InterPro" id="IPR036028">
    <property type="entry name" value="SH3-like_dom_sf"/>
</dbReference>
<feature type="region of interest" description="Disordered" evidence="6">
    <location>
        <begin position="854"/>
        <end position="915"/>
    </location>
</feature>
<sequence length="2448" mass="277966">MPQSRSRRHRRHRNKRSVPNQTPKSDSSSSPHRPLTTTNENGSEETAKITEDSDGIIEAKVNGHAVKVTTEVTETGLGHEIGSIPQEGNPHGRRYKLERHALAEQGKLWEIVDVSDLRMEAYVGHVAGVGIIESRFNDADDVRTIVTEPVEPIGPLPIDVTSRLKTLGERDFALALVPPNANTDRPEIREVNDSDAETTELSRGAVVSEAESDIEIAPRKNETILEETEESESTDKENLSTESPKDQQKLPTFYLPRKSSASFAEAHKNSDNNVDLSPFVIISDPETHIDLPMRVIDDVIFEETETESDFYDEPIVKLRADKCKESLPLASPSESSTSDEIDKDLGLIRLSNGSKHLSLSAEDADSERTIINSKPESETEGEDNITIEQEELNNVTESKESTECSDDSNETTIEGKSKEFSGASAVIEIENGIQTSPEIHEPQLTRQFDDKLRINIKECDLGKRQCDDNNLLNNECHVNEVESCNSVIREHTERVDTLENSTYETTGIDRYLDIIQEEDECFPPHERDIRDFINEEIGKFRREIRKADVNEYVMEFKNNESDSRHETMTFRNESISSIKKVNEKGISSEGNKMYQVESGSPVNQVNEEKLDSVKRKRCAPPPPRRSNSFNSMDVDKIRGGVPRKSVNSIISSEPPRVPDLPIEVIKIHGENCEYLHLETLPVRPPLPKNFNADDAIYQSVGHRHNEGVSPITPRLRNTEDAGNFGNDASVEMLTKITHDHIDNISDEVLGKNTVAFSKSAPMCDTTVSNGTEVKCSRPRGNQFGFIKEKVPLETLKRELVDKTQVKSSKFVNEIKESCSDSTKSVDVSTNISLIHKEMNTSQFKIENTERIDITESSSTTESTVIRRAANTDPTGLIGTDDQGQESSSSTPSPATVKHVSDEDEPTPKTPEPNPLKDLCIKKILSLPYGLQLINEITLPKFAIFKNLESIHKTVKTLQIQESKDFNTMKKRPTTWMGVPTEDPHLLVCLSPSQQKSPVRTSADKLLDLHKKFINRRSYHHDHRTEINVPKYHIEITPSCTNRQSHKSIKSCEKELQQLDDVSASTNRLLEIVKENAIPTDLLSVTKTHKNVEENPLKSTLVANWLTQSNNDHLNIPICVSPPSCNFSDQRARYQVNEETRVSAFSPVLDNPHITANDITDIAAKCQARIFDKTIVASPASSSKLNDNINRINSALILRTPEGTHQEHRSTTPINRSPITNRSAIIDRTCDIAVPRKWTLSRTIDAGQVNPALINDRPETPPRPPRTVDVDRTCIDTTSIFDKSPPRARLARIKYQNSEALKQATASEIVDNLKDLQMSVREIFEGRRRYSLPQEYFDRQLEYIETLEDQLKEVIIAEEEEEKAFVELEVQVREMENANGNKTLSSNRKQLRNDGNNFRQSWHDESRVEDNGCTEFTSEEGREESTRSFSETTSHDVESSMKIFENKEVNRVTSKGGGECQWNRYSDDVSTDSLDAEKRDHYEVRGKFEGPRSISILPTTDEVFRRKMYDEYVDKVLEREERRQHKVIKISSGMDLKDERCRDNMSTMEKEFIEKAKERLDRFGIRLDECERNDENSRDRRWETIERNDKVENVEAKCLIDGKEIKDAKKLPKHLQEFLELAINELEDENMFAPTFKASSAGKGVWSPGSEPPPPRQPSPDRDKNTVKDGGIPPVWTPSSGGPSPVVERKEFRPVPFESPTLSRRSNPQAQFQSSTEKIPPWQQSEDKKEASQTITQNLPTRIVNSHSVPSQGLNTLANPPRLPRAQNPTITLLQKAREGQLPKGAAYLEETVEKSHERPRVSPGEIIYTVKREYESEPEVSREEPKKMADLGRRKILGIGPITKDGMPVALRSEVKDTNQAKWYKQMYDSLHRASRNDDYVTIRYKPRRGTRYGHGSASGYLSEPEPRVSADRSVTLDTRRRQRNKENDVATSTMPRKSALVKTTAEVYRNQPGRIENYQPGRSSISEKETKEWWDEVMDIFDGPFDQRNPHAAKPYMSHALKESGYESDSTLIFRRRDDASPLSPLEQRLAYKTVQKGGDVPLHGLRKPAPERPKEYTNAPPPPPKTHQSRIERPESPRRYVEGEVTIHYRSPVRTEAKEILSEEELARRSAENMRRVYQEERRRKYLQELHDIDSRRHTDNFTPSQKSPIPLNRYDDFLDDSSYRSRSQEQTPEPRVVARALYNFVGQTSRELTFRRGDIILIRRQIDKNWYEGEHNAMIGLFPLNYVEQILPYDGTRGTPKKSYEGQARAKFNFIAQTNLELSLTKGELVVLTRRVDENWFEGRVGGKKGIFPVTYVEVIVEPGQHRPETPVSGKPVASPAAHSMLSNGTASGKLSMGPHHYIPSIPVKTSTAEPQYISLPRIGVTERNKLHVAPVNETLHIDTHSDTLPYRALYNYRPQNEDELELREGDTVYVMEKCDDGWFVGSSQRTGYFGTFPGNYVERL</sequence>
<proteinExistence type="predicted"/>
<feature type="compositionally biased region" description="Acidic residues" evidence="6">
    <location>
        <begin position="378"/>
        <end position="391"/>
    </location>
</feature>
<dbReference type="CDD" id="cd11782">
    <property type="entry name" value="SH3_Sorbs_2"/>
    <property type="match status" value="1"/>
</dbReference>
<organism evidence="9 10">
    <name type="scientific">Fopius arisanus</name>
    <dbReference type="NCBI Taxonomy" id="64838"/>
    <lineage>
        <taxon>Eukaryota</taxon>
        <taxon>Metazoa</taxon>
        <taxon>Ecdysozoa</taxon>
        <taxon>Arthropoda</taxon>
        <taxon>Hexapoda</taxon>
        <taxon>Insecta</taxon>
        <taxon>Pterygota</taxon>
        <taxon>Neoptera</taxon>
        <taxon>Endopterygota</taxon>
        <taxon>Hymenoptera</taxon>
        <taxon>Apocrita</taxon>
        <taxon>Ichneumonoidea</taxon>
        <taxon>Braconidae</taxon>
        <taxon>Opiinae</taxon>
        <taxon>Fopius</taxon>
    </lineage>
</organism>
<feature type="region of interest" description="Disordered" evidence="6">
    <location>
        <begin position="597"/>
        <end position="638"/>
    </location>
</feature>
<dbReference type="SUPFAM" id="SSF50044">
    <property type="entry name" value="SH3-domain"/>
    <property type="match status" value="3"/>
</dbReference>
<evidence type="ECO:0000256" key="1">
    <source>
        <dbReference type="ARBA" id="ARBA00004282"/>
    </source>
</evidence>
<evidence type="ECO:0000313" key="10">
    <source>
        <dbReference type="RefSeq" id="XP_011305682.1"/>
    </source>
</evidence>
<dbReference type="FunFam" id="2.30.30.40:FF:000001">
    <property type="entry name" value="Sorbin and SH3 domain-containing protein 1 isoform 2"/>
    <property type="match status" value="1"/>
</dbReference>
<keyword evidence="3" id="KW-0677">Repeat</keyword>
<feature type="region of interest" description="Disordered" evidence="6">
    <location>
        <begin position="2137"/>
        <end position="2161"/>
    </location>
</feature>
<evidence type="ECO:0000256" key="5">
    <source>
        <dbReference type="PROSITE-ProRule" id="PRU00192"/>
    </source>
</evidence>
<feature type="compositionally biased region" description="Polar residues" evidence="6">
    <location>
        <begin position="884"/>
        <end position="893"/>
    </location>
</feature>
<dbReference type="Proteomes" id="UP000694866">
    <property type="component" value="Unplaced"/>
</dbReference>
<accession>A0A9R1U3F9</accession>
<feature type="domain" description="SH3" evidence="7">
    <location>
        <begin position="2246"/>
        <end position="2305"/>
    </location>
</feature>
<dbReference type="Gene3D" id="2.30.30.40">
    <property type="entry name" value="SH3 Domains"/>
    <property type="match status" value="3"/>
</dbReference>
<evidence type="ECO:0000259" key="7">
    <source>
        <dbReference type="PROSITE" id="PS50002"/>
    </source>
</evidence>
<feature type="region of interest" description="Disordered" evidence="6">
    <location>
        <begin position="1"/>
        <end position="52"/>
    </location>
</feature>
<evidence type="ECO:0000313" key="9">
    <source>
        <dbReference type="Proteomes" id="UP000694866"/>
    </source>
</evidence>
<gene>
    <name evidence="10" type="primary">CAP</name>
</gene>
<name>A0A9R1U3F9_9HYME</name>
<feature type="region of interest" description="Disordered" evidence="6">
    <location>
        <begin position="2036"/>
        <end position="2082"/>
    </location>
</feature>
<dbReference type="PANTHER" id="PTHR14167:SF116">
    <property type="entry name" value="CAP, ISOFORM AC"/>
    <property type="match status" value="1"/>
</dbReference>
<dbReference type="KEGG" id="fas:105268097"/>
<dbReference type="GO" id="GO:0070161">
    <property type="term" value="C:anchoring junction"/>
    <property type="evidence" value="ECO:0007669"/>
    <property type="project" value="UniProtKB-SubCell"/>
</dbReference>
<feature type="region of interest" description="Disordered" evidence="6">
    <location>
        <begin position="704"/>
        <end position="723"/>
    </location>
</feature>